<dbReference type="Proteomes" id="UP001199916">
    <property type="component" value="Unassembled WGS sequence"/>
</dbReference>
<organism evidence="2 3">
    <name type="scientific">Paenibacillus profundus</name>
    <dbReference type="NCBI Taxonomy" id="1173085"/>
    <lineage>
        <taxon>Bacteria</taxon>
        <taxon>Bacillati</taxon>
        <taxon>Bacillota</taxon>
        <taxon>Bacilli</taxon>
        <taxon>Bacillales</taxon>
        <taxon>Paenibacillaceae</taxon>
        <taxon>Paenibacillus</taxon>
    </lineage>
</organism>
<dbReference type="EMBL" id="JAJNBZ010000062">
    <property type="protein sequence ID" value="MCE5173619.1"/>
    <property type="molecule type" value="Genomic_DNA"/>
</dbReference>
<keyword evidence="3" id="KW-1185">Reference proteome</keyword>
<proteinExistence type="predicted"/>
<dbReference type="InterPro" id="IPR032877">
    <property type="entry name" value="Transposase_HTH"/>
</dbReference>
<comment type="caution">
    <text evidence="2">The sequence shown here is derived from an EMBL/GenBank/DDBJ whole genome shotgun (WGS) entry which is preliminary data.</text>
</comment>
<protein>
    <recommendedName>
        <fullName evidence="1">Transposase IS204/IS1001/IS1096/IS1165 helix-turn-helix domain-containing protein</fullName>
    </recommendedName>
</protein>
<feature type="domain" description="Transposase IS204/IS1001/IS1096/IS1165 helix-turn-helix" evidence="1">
    <location>
        <begin position="101"/>
        <end position="150"/>
    </location>
</feature>
<evidence type="ECO:0000313" key="2">
    <source>
        <dbReference type="EMBL" id="MCE5173619.1"/>
    </source>
</evidence>
<gene>
    <name evidence="2" type="ORF">LQV63_30795</name>
</gene>
<dbReference type="RefSeq" id="WP_233699523.1">
    <property type="nucleotide sequence ID" value="NZ_JAJNBZ010000062.1"/>
</dbReference>
<evidence type="ECO:0000259" key="1">
    <source>
        <dbReference type="Pfam" id="PF13542"/>
    </source>
</evidence>
<dbReference type="PANTHER" id="PTHR33498">
    <property type="entry name" value="TRANSPOSASE FOR INSERTION SEQUENCE ELEMENT IS1557"/>
    <property type="match status" value="1"/>
</dbReference>
<name>A0ABS8YVG9_9BACL</name>
<evidence type="ECO:0000313" key="3">
    <source>
        <dbReference type="Proteomes" id="UP001199916"/>
    </source>
</evidence>
<dbReference type="InterPro" id="IPR047951">
    <property type="entry name" value="Transpos_ISL3"/>
</dbReference>
<dbReference type="Pfam" id="PF13542">
    <property type="entry name" value="HTH_Tnp_ISL3"/>
    <property type="match status" value="1"/>
</dbReference>
<sequence>MWSSISSNDQLIMNMFNIALQLEDPWKLTHIEFDDYAQAWHLHIDFERGTTFACPLCGNASKAYDTEKKQWRHLDFWNWKTYTCQIATSEMPIMYQVTQVPVKWARPLSHFTLLFEAWAMRLMAEMPVNAAARELREHDTRMWRIFHHYVNKAMADLDLSKVKRIAIDETSSRRGHRYITLFVDMDRKIVLFATP</sequence>
<dbReference type="PANTHER" id="PTHR33498:SF1">
    <property type="entry name" value="TRANSPOSASE FOR INSERTION SEQUENCE ELEMENT IS1557"/>
    <property type="match status" value="1"/>
</dbReference>
<reference evidence="2 3" key="1">
    <citation type="submission" date="2021-11" db="EMBL/GenBank/DDBJ databases">
        <title>Draft genome sequence of Paenibacillus profundus YoMME, a new Gram-positive bacteria with exoelectrogenic properties.</title>
        <authorList>
            <person name="Hubenova Y."/>
            <person name="Hubenova E."/>
            <person name="Manasiev Y."/>
            <person name="Peykov S."/>
            <person name="Mitov M."/>
        </authorList>
    </citation>
    <scope>NUCLEOTIDE SEQUENCE [LARGE SCALE GENOMIC DNA]</scope>
    <source>
        <strain evidence="2 3">YoMME</strain>
    </source>
</reference>
<accession>A0ABS8YVG9</accession>